<dbReference type="InterPro" id="IPR035979">
    <property type="entry name" value="RBD_domain_sf"/>
</dbReference>
<comment type="caution">
    <text evidence="5">The sequence shown here is derived from an EMBL/GenBank/DDBJ whole genome shotgun (WGS) entry which is preliminary data.</text>
</comment>
<keyword evidence="6" id="KW-1185">Reference proteome</keyword>
<evidence type="ECO:0000256" key="3">
    <source>
        <dbReference type="PROSITE-ProRule" id="PRU00176"/>
    </source>
</evidence>
<dbReference type="Pfam" id="PF00076">
    <property type="entry name" value="RRM_1"/>
    <property type="match status" value="1"/>
</dbReference>
<dbReference type="PROSITE" id="PS50102">
    <property type="entry name" value="RRM"/>
    <property type="match status" value="1"/>
</dbReference>
<dbReference type="InterPro" id="IPR012677">
    <property type="entry name" value="Nucleotide-bd_a/b_plait_sf"/>
</dbReference>
<dbReference type="Proteomes" id="UP001604277">
    <property type="component" value="Unassembled WGS sequence"/>
</dbReference>
<evidence type="ECO:0000313" key="6">
    <source>
        <dbReference type="Proteomes" id="UP001604277"/>
    </source>
</evidence>
<accession>A0ABD1WZI6</accession>
<dbReference type="InterPro" id="IPR000504">
    <property type="entry name" value="RRM_dom"/>
</dbReference>
<gene>
    <name evidence="5" type="ORF">Fot_07692</name>
</gene>
<keyword evidence="2 3" id="KW-0694">RNA-binding</keyword>
<name>A0ABD1WZI6_9LAMI</name>
<dbReference type="EMBL" id="JBFOLJ010000002">
    <property type="protein sequence ID" value="KAL2554073.1"/>
    <property type="molecule type" value="Genomic_DNA"/>
</dbReference>
<dbReference type="SUPFAM" id="SSF54928">
    <property type="entry name" value="RNA-binding domain, RBD"/>
    <property type="match status" value="1"/>
</dbReference>
<keyword evidence="1" id="KW-0677">Repeat</keyword>
<proteinExistence type="predicted"/>
<evidence type="ECO:0000256" key="2">
    <source>
        <dbReference type="ARBA" id="ARBA00022884"/>
    </source>
</evidence>
<sequence>MSCKVMRDRSGVSRGSGFVAFTTPEEASRALSEINEKMVTSKPLYVALAQRKEERRARLLAQFSQMRPVAVLPSIAPCMPIYPPGAPGIGQQLFYRQALPALIPQVEFGYQQQLVPGMRPGGASMPNFFVPPVHQGQRLGKRGRGLLQQT</sequence>
<organism evidence="5 6">
    <name type="scientific">Forsythia ovata</name>
    <dbReference type="NCBI Taxonomy" id="205694"/>
    <lineage>
        <taxon>Eukaryota</taxon>
        <taxon>Viridiplantae</taxon>
        <taxon>Streptophyta</taxon>
        <taxon>Embryophyta</taxon>
        <taxon>Tracheophyta</taxon>
        <taxon>Spermatophyta</taxon>
        <taxon>Magnoliopsida</taxon>
        <taxon>eudicotyledons</taxon>
        <taxon>Gunneridae</taxon>
        <taxon>Pentapetalae</taxon>
        <taxon>asterids</taxon>
        <taxon>lamiids</taxon>
        <taxon>Lamiales</taxon>
        <taxon>Oleaceae</taxon>
        <taxon>Forsythieae</taxon>
        <taxon>Forsythia</taxon>
    </lineage>
</organism>
<dbReference type="Gene3D" id="3.30.70.330">
    <property type="match status" value="1"/>
</dbReference>
<dbReference type="PANTHER" id="PTHR24012">
    <property type="entry name" value="RNA BINDING PROTEIN"/>
    <property type="match status" value="1"/>
</dbReference>
<feature type="domain" description="RRM" evidence="4">
    <location>
        <begin position="1"/>
        <end position="51"/>
    </location>
</feature>
<protein>
    <submittedName>
        <fullName evidence="5">Polyadenylate-binding protein 8</fullName>
    </submittedName>
</protein>
<evidence type="ECO:0000259" key="4">
    <source>
        <dbReference type="PROSITE" id="PS50102"/>
    </source>
</evidence>
<evidence type="ECO:0000313" key="5">
    <source>
        <dbReference type="EMBL" id="KAL2554073.1"/>
    </source>
</evidence>
<dbReference type="GO" id="GO:0003723">
    <property type="term" value="F:RNA binding"/>
    <property type="evidence" value="ECO:0007669"/>
    <property type="project" value="UniProtKB-UniRule"/>
</dbReference>
<evidence type="ECO:0000256" key="1">
    <source>
        <dbReference type="ARBA" id="ARBA00022737"/>
    </source>
</evidence>
<dbReference type="AlphaFoldDB" id="A0ABD1WZI6"/>
<reference evidence="6" key="1">
    <citation type="submission" date="2024-07" db="EMBL/GenBank/DDBJ databases">
        <title>Two chromosome-level genome assemblies of Korean endemic species Abeliophyllum distichum and Forsythia ovata (Oleaceae).</title>
        <authorList>
            <person name="Jang H."/>
        </authorList>
    </citation>
    <scope>NUCLEOTIDE SEQUENCE [LARGE SCALE GENOMIC DNA]</scope>
</reference>